<dbReference type="InterPro" id="IPR053384">
    <property type="entry name" value="SAM-dep_methyltransferase"/>
</dbReference>
<dbReference type="GO" id="GO:0008170">
    <property type="term" value="F:N-methyltransferase activity"/>
    <property type="evidence" value="ECO:0007669"/>
    <property type="project" value="TreeGrafter"/>
</dbReference>
<dbReference type="Pfam" id="PF01234">
    <property type="entry name" value="NNMT_PNMT_TEMT"/>
    <property type="match status" value="1"/>
</dbReference>
<keyword evidence="1" id="KW-0489">Methyltransferase</keyword>
<dbReference type="SUPFAM" id="SSF53335">
    <property type="entry name" value="S-adenosyl-L-methionine-dependent methyltransferases"/>
    <property type="match status" value="1"/>
</dbReference>
<evidence type="ECO:0008006" key="6">
    <source>
        <dbReference type="Google" id="ProtNLM"/>
    </source>
</evidence>
<dbReference type="Gene3D" id="3.40.50.150">
    <property type="entry name" value="Vaccinia Virus protein VP39"/>
    <property type="match status" value="1"/>
</dbReference>
<reference evidence="4 5" key="1">
    <citation type="journal article" date="2016" name="Nat. Commun.">
        <title>Thousands of microbial genomes shed light on interconnected biogeochemical processes in an aquifer system.</title>
        <authorList>
            <person name="Anantharaman K."/>
            <person name="Brown C.T."/>
            <person name="Hug L.A."/>
            <person name="Sharon I."/>
            <person name="Castelle C.J."/>
            <person name="Probst A.J."/>
            <person name="Thomas B.C."/>
            <person name="Singh A."/>
            <person name="Wilkins M.J."/>
            <person name="Karaoz U."/>
            <person name="Brodie E.L."/>
            <person name="Williams K.H."/>
            <person name="Hubbard S.S."/>
            <person name="Banfield J.F."/>
        </authorList>
    </citation>
    <scope>NUCLEOTIDE SEQUENCE [LARGE SCALE GENOMIC DNA]</scope>
</reference>
<dbReference type="Proteomes" id="UP000178380">
    <property type="component" value="Unassembled WGS sequence"/>
</dbReference>
<dbReference type="PANTHER" id="PTHR10867">
    <property type="entry name" value="NNMT/PNMT/TEMT FAMILY MEMBER"/>
    <property type="match status" value="1"/>
</dbReference>
<keyword evidence="3" id="KW-0949">S-adenosyl-L-methionine</keyword>
<dbReference type="AlphaFoldDB" id="A0A1G2HUD0"/>
<dbReference type="NCBIfam" id="NF041360">
    <property type="entry name" value="GntF_guanitoxin"/>
    <property type="match status" value="1"/>
</dbReference>
<evidence type="ECO:0000256" key="3">
    <source>
        <dbReference type="ARBA" id="ARBA00022691"/>
    </source>
</evidence>
<gene>
    <name evidence="4" type="ORF">A3C58_00660</name>
</gene>
<evidence type="ECO:0000313" key="4">
    <source>
        <dbReference type="EMBL" id="OGZ66132.1"/>
    </source>
</evidence>
<dbReference type="GO" id="GO:0032259">
    <property type="term" value="P:methylation"/>
    <property type="evidence" value="ECO:0007669"/>
    <property type="project" value="UniProtKB-KW"/>
</dbReference>
<name>A0A1G2HUD0_9BACT</name>
<protein>
    <recommendedName>
        <fullName evidence="6">Methyltransferase type 11 domain-containing protein</fullName>
    </recommendedName>
</protein>
<dbReference type="STRING" id="1802205.A3C58_00660"/>
<sequence>MNIFINDRWQSKDYLAHYYSADKLVYDEVLIFKYIYHFLLRFKKNSFNDLLDFGSGPTIHRLIPFTDYINNMYVADYLPENLQEIKLWLSNKNNAHNWDKQIEDIVRIQYRNQMKSLNFLKEKVRAKKIILRSKVKNIIQCDAFSKKPFLGVNKKFDIVTSFYCLDSITESKVKWKKGTGNLLQLVKPGGWVIISALRNTSHYMVSNAIFPSPNINEKDFIKVFSRNKFNLKTINFKIISAKPWLDSGIKSLMILSAQKLK</sequence>
<keyword evidence="2" id="KW-0808">Transferase</keyword>
<dbReference type="PANTHER" id="PTHR10867:SF17">
    <property type="entry name" value="NICOTINAMIDE N-METHYLTRANSFERASE"/>
    <property type="match status" value="1"/>
</dbReference>
<dbReference type="PROSITE" id="PS51681">
    <property type="entry name" value="SAM_MT_NNMT_PNMT_TEMT"/>
    <property type="match status" value="1"/>
</dbReference>
<organism evidence="4 5">
    <name type="scientific">Candidatus Staskawiczbacteria bacterium RIFCSPHIGHO2_02_FULL_34_10</name>
    <dbReference type="NCBI Taxonomy" id="1802205"/>
    <lineage>
        <taxon>Bacteria</taxon>
        <taxon>Candidatus Staskawicziibacteriota</taxon>
    </lineage>
</organism>
<dbReference type="InterPro" id="IPR000940">
    <property type="entry name" value="NNMT_TEMT_trans"/>
</dbReference>
<accession>A0A1G2HUD0</accession>
<evidence type="ECO:0000256" key="2">
    <source>
        <dbReference type="ARBA" id="ARBA00022679"/>
    </source>
</evidence>
<proteinExistence type="predicted"/>
<dbReference type="InterPro" id="IPR029063">
    <property type="entry name" value="SAM-dependent_MTases_sf"/>
</dbReference>
<dbReference type="GO" id="GO:0005829">
    <property type="term" value="C:cytosol"/>
    <property type="evidence" value="ECO:0007669"/>
    <property type="project" value="TreeGrafter"/>
</dbReference>
<evidence type="ECO:0000256" key="1">
    <source>
        <dbReference type="ARBA" id="ARBA00022603"/>
    </source>
</evidence>
<evidence type="ECO:0000313" key="5">
    <source>
        <dbReference type="Proteomes" id="UP000178380"/>
    </source>
</evidence>
<comment type="caution">
    <text evidence="4">The sequence shown here is derived from an EMBL/GenBank/DDBJ whole genome shotgun (WGS) entry which is preliminary data.</text>
</comment>
<dbReference type="EMBL" id="MHOR01000034">
    <property type="protein sequence ID" value="OGZ66132.1"/>
    <property type="molecule type" value="Genomic_DNA"/>
</dbReference>